<name>A0A1Y2HID9_9FUNG</name>
<dbReference type="EMBL" id="MCFL01000041">
    <property type="protein sequence ID" value="ORZ32842.1"/>
    <property type="molecule type" value="Genomic_DNA"/>
</dbReference>
<accession>A0A1Y2HID9</accession>
<organism evidence="1 2">
    <name type="scientific">Catenaria anguillulae PL171</name>
    <dbReference type="NCBI Taxonomy" id="765915"/>
    <lineage>
        <taxon>Eukaryota</taxon>
        <taxon>Fungi</taxon>
        <taxon>Fungi incertae sedis</taxon>
        <taxon>Blastocladiomycota</taxon>
        <taxon>Blastocladiomycetes</taxon>
        <taxon>Blastocladiales</taxon>
        <taxon>Catenariaceae</taxon>
        <taxon>Catenaria</taxon>
    </lineage>
</organism>
<dbReference type="Proteomes" id="UP000193411">
    <property type="component" value="Unassembled WGS sequence"/>
</dbReference>
<reference evidence="1 2" key="1">
    <citation type="submission" date="2016-07" db="EMBL/GenBank/DDBJ databases">
        <title>Pervasive Adenine N6-methylation of Active Genes in Fungi.</title>
        <authorList>
            <consortium name="DOE Joint Genome Institute"/>
            <person name="Mondo S.J."/>
            <person name="Dannebaum R.O."/>
            <person name="Kuo R.C."/>
            <person name="Labutti K."/>
            <person name="Haridas S."/>
            <person name="Kuo A."/>
            <person name="Salamov A."/>
            <person name="Ahrendt S.R."/>
            <person name="Lipzen A."/>
            <person name="Sullivan W."/>
            <person name="Andreopoulos W.B."/>
            <person name="Clum A."/>
            <person name="Lindquist E."/>
            <person name="Daum C."/>
            <person name="Ramamoorthy G.K."/>
            <person name="Gryganskyi A."/>
            <person name="Culley D."/>
            <person name="Magnuson J.K."/>
            <person name="James T.Y."/>
            <person name="O'Malley M.A."/>
            <person name="Stajich J.E."/>
            <person name="Spatafora J.W."/>
            <person name="Visel A."/>
            <person name="Grigoriev I.V."/>
        </authorList>
    </citation>
    <scope>NUCLEOTIDE SEQUENCE [LARGE SCALE GENOMIC DNA]</scope>
    <source>
        <strain evidence="1 2">PL171</strain>
    </source>
</reference>
<evidence type="ECO:0000313" key="2">
    <source>
        <dbReference type="Proteomes" id="UP000193411"/>
    </source>
</evidence>
<sequence length="193" mass="21038">MLCHHSIINMPSTTTVQNSDSSSDSHSSSALTHLLHLFPSSPRPCVSRSNPLTSSTNRAATTRPNHVCDLQGTKSFASTHSTARDPADRPLPCTTLRCPNRPLLTFANQSTLSHGFRRQPTLCTLAGAGGQEVIRRGRPYRQSSGTQQRSARYEGNGASAACTVEEALDGHGSCTRVRRVVLRAGRCWKQWRV</sequence>
<dbReference type="AlphaFoldDB" id="A0A1Y2HID9"/>
<gene>
    <name evidence="1" type="ORF">BCR44DRAFT_1225465</name>
</gene>
<evidence type="ECO:0000313" key="1">
    <source>
        <dbReference type="EMBL" id="ORZ32842.1"/>
    </source>
</evidence>
<protein>
    <submittedName>
        <fullName evidence="1">Uncharacterized protein</fullName>
    </submittedName>
</protein>
<keyword evidence="2" id="KW-1185">Reference proteome</keyword>
<comment type="caution">
    <text evidence="1">The sequence shown here is derived from an EMBL/GenBank/DDBJ whole genome shotgun (WGS) entry which is preliminary data.</text>
</comment>
<proteinExistence type="predicted"/>